<feature type="domain" description="HTH arsR-type" evidence="4">
    <location>
        <begin position="286"/>
        <end position="357"/>
    </location>
</feature>
<proteinExistence type="predicted"/>
<dbReference type="InterPro" id="IPR045981">
    <property type="entry name" value="DUF5937"/>
</dbReference>
<comment type="caution">
    <text evidence="5">The sequence shown here is derived from an EMBL/GenBank/DDBJ whole genome shotgun (WGS) entry which is preliminary data.</text>
</comment>
<keyword evidence="2" id="KW-0238">DNA-binding</keyword>
<dbReference type="SUPFAM" id="SSF46785">
    <property type="entry name" value="Winged helix' DNA-binding domain"/>
    <property type="match status" value="1"/>
</dbReference>
<accession>A0ABR9N503</accession>
<name>A0ABR9N503_9MICO</name>
<keyword evidence="1" id="KW-0805">Transcription regulation</keyword>
<dbReference type="EMBL" id="JADAQT010000108">
    <property type="protein sequence ID" value="MBE1878425.1"/>
    <property type="molecule type" value="Genomic_DNA"/>
</dbReference>
<dbReference type="InterPro" id="IPR036390">
    <property type="entry name" value="WH_DNA-bd_sf"/>
</dbReference>
<dbReference type="PANTHER" id="PTHR43132:SF8">
    <property type="entry name" value="HTH-TYPE TRANSCRIPTIONAL REGULATOR KMTR"/>
    <property type="match status" value="1"/>
</dbReference>
<evidence type="ECO:0000256" key="1">
    <source>
        <dbReference type="ARBA" id="ARBA00023015"/>
    </source>
</evidence>
<gene>
    <name evidence="5" type="ORF">IHE71_22265</name>
</gene>
<reference evidence="5 6" key="1">
    <citation type="submission" date="2020-10" db="EMBL/GenBank/DDBJ databases">
        <title>Myceligenerans pegani sp. nov., an endophytic actinomycete isolated from Peganum harmala L. in Xinjiang, China.</title>
        <authorList>
            <person name="Xin L."/>
        </authorList>
    </citation>
    <scope>NUCLEOTIDE SEQUENCE [LARGE SCALE GENOMIC DNA]</scope>
    <source>
        <strain evidence="5 6">TRM65318</strain>
    </source>
</reference>
<evidence type="ECO:0000256" key="3">
    <source>
        <dbReference type="ARBA" id="ARBA00023163"/>
    </source>
</evidence>
<sequence length="359" mass="38859">MSTPCRVRRVSGRPRGRHAPSFVAAAPAHYGFDVHRNVVEFRLAPDDISAIRFGVSPGHELAHAVRVLGQPHYHPLQWGWLRRARGQVPARAFDLLRLLVGPDGYMPDFLTSTPGWDLTPEDELARLRDADLVPLRVDLLKRVDRTSGTEQRLLRALADDPEHARSTAADAWEKCWDALLAPYWPQLERILRADVAVRTRRATTDGLAAMVGTLHEAVSWAPHAVRVRLRLHGEILDCAGSGLVLVPSVMAPRCAVVTEPPAQPTLFYPALGVSERWADDRPPAADALAGLLGAGRASVLLAVGAPLSTSEVATACGLAVSTASHHLSLLSAARLVDARRDGARVLHVRTPLGEALAGM</sequence>
<evidence type="ECO:0000259" key="4">
    <source>
        <dbReference type="SMART" id="SM00418"/>
    </source>
</evidence>
<dbReference type="InterPro" id="IPR001845">
    <property type="entry name" value="HTH_ArsR_DNA-bd_dom"/>
</dbReference>
<dbReference type="InterPro" id="IPR051011">
    <property type="entry name" value="Metal_resp_trans_reg"/>
</dbReference>
<keyword evidence="6" id="KW-1185">Reference proteome</keyword>
<evidence type="ECO:0000256" key="2">
    <source>
        <dbReference type="ARBA" id="ARBA00023125"/>
    </source>
</evidence>
<evidence type="ECO:0000313" key="6">
    <source>
        <dbReference type="Proteomes" id="UP000625527"/>
    </source>
</evidence>
<keyword evidence="3" id="KW-0804">Transcription</keyword>
<dbReference type="Proteomes" id="UP000625527">
    <property type="component" value="Unassembled WGS sequence"/>
</dbReference>
<evidence type="ECO:0000313" key="5">
    <source>
        <dbReference type="EMBL" id="MBE1878425.1"/>
    </source>
</evidence>
<dbReference type="PANTHER" id="PTHR43132">
    <property type="entry name" value="ARSENICAL RESISTANCE OPERON REPRESSOR ARSR-RELATED"/>
    <property type="match status" value="1"/>
</dbReference>
<dbReference type="SMART" id="SM00418">
    <property type="entry name" value="HTH_ARSR"/>
    <property type="match status" value="1"/>
</dbReference>
<dbReference type="Pfam" id="PF12840">
    <property type="entry name" value="HTH_20"/>
    <property type="match status" value="1"/>
</dbReference>
<dbReference type="Gene3D" id="1.10.10.10">
    <property type="entry name" value="Winged helix-like DNA-binding domain superfamily/Winged helix DNA-binding domain"/>
    <property type="match status" value="1"/>
</dbReference>
<dbReference type="CDD" id="cd00090">
    <property type="entry name" value="HTH_ARSR"/>
    <property type="match status" value="1"/>
</dbReference>
<dbReference type="InterPro" id="IPR011991">
    <property type="entry name" value="ArsR-like_HTH"/>
</dbReference>
<organism evidence="5 6">
    <name type="scientific">Myceligenerans pegani</name>
    <dbReference type="NCBI Taxonomy" id="2776917"/>
    <lineage>
        <taxon>Bacteria</taxon>
        <taxon>Bacillati</taxon>
        <taxon>Actinomycetota</taxon>
        <taxon>Actinomycetes</taxon>
        <taxon>Micrococcales</taxon>
        <taxon>Promicromonosporaceae</taxon>
        <taxon>Myceligenerans</taxon>
    </lineage>
</organism>
<dbReference type="InterPro" id="IPR036388">
    <property type="entry name" value="WH-like_DNA-bd_sf"/>
</dbReference>
<protein>
    <submittedName>
        <fullName evidence="5">Helix-turn-helix transcriptional regulator</fullName>
    </submittedName>
</protein>
<dbReference type="Pfam" id="PF19361">
    <property type="entry name" value="DUF5937"/>
    <property type="match status" value="1"/>
</dbReference>